<proteinExistence type="predicted"/>
<evidence type="ECO:0000256" key="3">
    <source>
        <dbReference type="ARBA" id="ARBA00022833"/>
    </source>
</evidence>
<dbReference type="Pfam" id="PF25512">
    <property type="entry name" value="zf-CCCH_AtC3H23"/>
    <property type="match status" value="1"/>
</dbReference>
<evidence type="ECO:0000256" key="6">
    <source>
        <dbReference type="SAM" id="MobiDB-lite"/>
    </source>
</evidence>
<keyword evidence="2 5" id="KW-0863">Zinc-finger</keyword>
<feature type="domain" description="C3H1-type" evidence="7">
    <location>
        <begin position="77"/>
        <end position="104"/>
    </location>
</feature>
<evidence type="ECO:0000259" key="7">
    <source>
        <dbReference type="PROSITE" id="PS50103"/>
    </source>
</evidence>
<dbReference type="InterPro" id="IPR045234">
    <property type="entry name" value="Unkempt-like"/>
</dbReference>
<evidence type="ECO:0000313" key="9">
    <source>
        <dbReference type="Proteomes" id="UP001428341"/>
    </source>
</evidence>
<dbReference type="EMBL" id="JBCGBO010000024">
    <property type="protein sequence ID" value="KAK9181435.1"/>
    <property type="molecule type" value="Genomic_DNA"/>
</dbReference>
<keyword evidence="1 5" id="KW-0479">Metal-binding</keyword>
<protein>
    <recommendedName>
        <fullName evidence="7">C3H1-type domain-containing protein</fullName>
    </recommendedName>
</protein>
<dbReference type="PANTHER" id="PTHR14493">
    <property type="entry name" value="UNKEMPT FAMILY MEMBER"/>
    <property type="match status" value="1"/>
</dbReference>
<feature type="zinc finger region" description="C3H1-type" evidence="5">
    <location>
        <begin position="77"/>
        <end position="104"/>
    </location>
</feature>
<comment type="caution">
    <text evidence="8">The sequence shown here is derived from an EMBL/GenBank/DDBJ whole genome shotgun (WGS) entry which is preliminary data.</text>
</comment>
<evidence type="ECO:0000256" key="1">
    <source>
        <dbReference type="ARBA" id="ARBA00022723"/>
    </source>
</evidence>
<evidence type="ECO:0000256" key="5">
    <source>
        <dbReference type="PROSITE-ProRule" id="PRU00723"/>
    </source>
</evidence>
<dbReference type="PROSITE" id="PS50103">
    <property type="entry name" value="ZF_C3H1"/>
    <property type="match status" value="1"/>
</dbReference>
<evidence type="ECO:0000256" key="4">
    <source>
        <dbReference type="ARBA" id="ARBA00023125"/>
    </source>
</evidence>
<organism evidence="8 9">
    <name type="scientific">Citrus x changshan-huyou</name>
    <dbReference type="NCBI Taxonomy" id="2935761"/>
    <lineage>
        <taxon>Eukaryota</taxon>
        <taxon>Viridiplantae</taxon>
        <taxon>Streptophyta</taxon>
        <taxon>Embryophyta</taxon>
        <taxon>Tracheophyta</taxon>
        <taxon>Spermatophyta</taxon>
        <taxon>Magnoliopsida</taxon>
        <taxon>eudicotyledons</taxon>
        <taxon>Gunneridae</taxon>
        <taxon>Pentapetalae</taxon>
        <taxon>rosids</taxon>
        <taxon>malvids</taxon>
        <taxon>Sapindales</taxon>
        <taxon>Rutaceae</taxon>
        <taxon>Aurantioideae</taxon>
        <taxon>Citrus</taxon>
    </lineage>
</organism>
<dbReference type="AlphaFoldDB" id="A0AAP0LSS4"/>
<dbReference type="Gene3D" id="3.30.1370.210">
    <property type="match status" value="1"/>
</dbReference>
<keyword evidence="9" id="KW-1185">Reference proteome</keyword>
<dbReference type="GO" id="GO:0008270">
    <property type="term" value="F:zinc ion binding"/>
    <property type="evidence" value="ECO:0007669"/>
    <property type="project" value="UniProtKB-KW"/>
</dbReference>
<reference evidence="8 9" key="1">
    <citation type="submission" date="2024-05" db="EMBL/GenBank/DDBJ databases">
        <title>Haplotype-resolved chromosome-level genome assembly of Huyou (Citrus changshanensis).</title>
        <authorList>
            <person name="Miao C."/>
            <person name="Chen W."/>
            <person name="Wu Y."/>
            <person name="Wang L."/>
            <person name="Zhao S."/>
            <person name="Grierson D."/>
            <person name="Xu C."/>
            <person name="Chen K."/>
        </authorList>
    </citation>
    <scope>NUCLEOTIDE SEQUENCE [LARGE SCALE GENOMIC DNA]</scope>
    <source>
        <strain evidence="8">01-14</strain>
        <tissue evidence="8">Leaf</tissue>
    </source>
</reference>
<dbReference type="InterPro" id="IPR057444">
    <property type="entry name" value="Znf-CCCH_AtC3H23-like"/>
</dbReference>
<gene>
    <name evidence="8" type="ORF">WN944_024572</name>
</gene>
<evidence type="ECO:0000256" key="2">
    <source>
        <dbReference type="ARBA" id="ARBA00022771"/>
    </source>
</evidence>
<name>A0AAP0LSS4_9ROSI</name>
<keyword evidence="4" id="KW-0238">DNA-binding</keyword>
<sequence>MLKDSNNGVHDFAEHPYCDINLNPIEAIDGEIYGSDEFRMYAYKIRRCTRTRSHDWTDCPYAHRGEKAQRRDPRRIPYCAIACPAFRNGRCYKGDSCEFAHGVFEYWLHPARYRTRACNAGRFCQRKVCFFAHTPEQLRAESKIRCNFASRGRMHGGVCHHHHHQNHQNHLTAGSTCSSGSGSGSSTTTKDHQFATSSAMTMMNMPEHMMSSVTSPISTVNSSANNSDDQIHCFDGVSEFLKSIKAMKIRDDINKAKSGVVGFEVSDSDLPNIEWISDLVQ</sequence>
<feature type="region of interest" description="Disordered" evidence="6">
    <location>
        <begin position="170"/>
        <end position="191"/>
    </location>
</feature>
<feature type="compositionally biased region" description="Low complexity" evidence="6">
    <location>
        <begin position="170"/>
        <end position="188"/>
    </location>
</feature>
<dbReference type="GO" id="GO:0003677">
    <property type="term" value="F:DNA binding"/>
    <property type="evidence" value="ECO:0007669"/>
    <property type="project" value="UniProtKB-KW"/>
</dbReference>
<dbReference type="Proteomes" id="UP001428341">
    <property type="component" value="Unassembled WGS sequence"/>
</dbReference>
<keyword evidence="3 5" id="KW-0862">Zinc</keyword>
<accession>A0AAP0LSS4</accession>
<evidence type="ECO:0000313" key="8">
    <source>
        <dbReference type="EMBL" id="KAK9181435.1"/>
    </source>
</evidence>
<dbReference type="SMART" id="SM00356">
    <property type="entry name" value="ZnF_C3H1"/>
    <property type="match status" value="2"/>
</dbReference>
<dbReference type="PANTHER" id="PTHR14493:SF109">
    <property type="entry name" value="ZINC FINGER CCCH DOMAIN-CONTAINING PROTEIN 54"/>
    <property type="match status" value="1"/>
</dbReference>
<dbReference type="InterPro" id="IPR000571">
    <property type="entry name" value="Znf_CCCH"/>
</dbReference>